<dbReference type="InterPro" id="IPR003343">
    <property type="entry name" value="Big_2"/>
</dbReference>
<name>A0AA87MP92_9LEPT</name>
<dbReference type="SMART" id="SM00635">
    <property type="entry name" value="BID_2"/>
    <property type="match status" value="3"/>
</dbReference>
<evidence type="ECO:0000313" key="4">
    <source>
        <dbReference type="Proteomes" id="UP000001343"/>
    </source>
</evidence>
<dbReference type="Gene3D" id="2.60.40.1080">
    <property type="match status" value="3"/>
</dbReference>
<keyword evidence="1" id="KW-0732">Signal</keyword>
<feature type="domain" description="BIG2" evidence="2">
    <location>
        <begin position="166"/>
        <end position="251"/>
    </location>
</feature>
<evidence type="ECO:0000313" key="3">
    <source>
        <dbReference type="EMBL" id="EKS00053.1"/>
    </source>
</evidence>
<proteinExistence type="predicted"/>
<accession>A0AA87MP92</accession>
<reference evidence="3 4" key="1">
    <citation type="journal article" date="2014" name="Int. J. Syst. Evol. Microbiol.">
        <title>Leptospira mayottensis sp. nov., a pathogenic species of the genus Leptospira isolated from humans.</title>
        <authorList>
            <person name="Bourhy P."/>
            <person name="Collet L."/>
            <person name="Brisse S."/>
            <person name="Picardeau M."/>
        </authorList>
    </citation>
    <scope>NUCLEOTIDE SEQUENCE [LARGE SCALE GENOMIC DNA]</scope>
    <source>
        <strain evidence="3 4">200901122</strain>
    </source>
</reference>
<organism evidence="3 4">
    <name type="scientific">Leptospira mayottensis 200901122</name>
    <dbReference type="NCBI Taxonomy" id="1193010"/>
    <lineage>
        <taxon>Bacteria</taxon>
        <taxon>Pseudomonadati</taxon>
        <taxon>Spirochaetota</taxon>
        <taxon>Spirochaetia</taxon>
        <taxon>Leptospirales</taxon>
        <taxon>Leptospiraceae</taxon>
        <taxon>Leptospira</taxon>
    </lineage>
</organism>
<dbReference type="Pfam" id="PF02368">
    <property type="entry name" value="Big_2"/>
    <property type="match status" value="3"/>
</dbReference>
<evidence type="ECO:0000259" key="2">
    <source>
        <dbReference type="SMART" id="SM00635"/>
    </source>
</evidence>
<feature type="domain" description="BIG2" evidence="2">
    <location>
        <begin position="75"/>
        <end position="161"/>
    </location>
</feature>
<dbReference type="EMBL" id="AKWM02000040">
    <property type="protein sequence ID" value="EKS00053.1"/>
    <property type="molecule type" value="Genomic_DNA"/>
</dbReference>
<comment type="caution">
    <text evidence="3">The sequence shown here is derived from an EMBL/GenBank/DDBJ whole genome shotgun (WGS) entry which is preliminary data.</text>
</comment>
<dbReference type="InterPro" id="IPR008964">
    <property type="entry name" value="Invasin/intimin_cell_adhesion"/>
</dbReference>
<dbReference type="InterPro" id="IPR014755">
    <property type="entry name" value="Cu-Rt/internalin_Ig-like"/>
</dbReference>
<dbReference type="Gene3D" id="2.60.40.1220">
    <property type="match status" value="1"/>
</dbReference>
<dbReference type="Proteomes" id="UP000001343">
    <property type="component" value="Unassembled WGS sequence"/>
</dbReference>
<feature type="domain" description="BIG2" evidence="2">
    <location>
        <begin position="2"/>
        <end position="69"/>
    </location>
</feature>
<dbReference type="AlphaFoldDB" id="A0AA87MP92"/>
<sequence>MTQDFTATGLYSDGSNQNLTDSVTWASSNPTVATISNASGSNGKATMLQTGSTNISASLGPVTSDPSVLTVTNAVLTSIIIAPTSSFNIAKGSNQNFVATGHYTDGSSRDLTTQVTWTSSNTSTATISNASGHEGLASAVSAGTTTITATLGAVSNSTSLTVTAAVLVSLSIGPTNSFVYMTQTKNFTATGTYSDGTMQDLTTQVTWTSSDTTLGTVSNAFGTEGRATGIAAGAVTITATLGSISGNTSLSVIFLDTVAPTVTNVVALTPTTVRITYSENVNEIQAKAAANYKLALTSAVSGSCSDNSNFTSTSSVVTVSSVSGSGSVFVLTLGSSQTSNVPYTIIVNKSGYRIFPLARTIWVVRTMATF</sequence>
<protein>
    <submittedName>
        <fullName evidence="3">Bacterial Ig-like domain, group 2</fullName>
    </submittedName>
</protein>
<evidence type="ECO:0000256" key="1">
    <source>
        <dbReference type="ARBA" id="ARBA00022729"/>
    </source>
</evidence>
<dbReference type="FunFam" id="2.60.40.1080:FF:000001">
    <property type="entry name" value="Bacterial Ig-like domain, group 2"/>
    <property type="match status" value="3"/>
</dbReference>
<gene>
    <name evidence="3" type="ORF">LEP1GSC125_3475</name>
</gene>
<dbReference type="SUPFAM" id="SSF49373">
    <property type="entry name" value="Invasin/intimin cell-adhesion fragments"/>
    <property type="match status" value="1"/>
</dbReference>